<feature type="domain" description="HTH cro/C1-type" evidence="3">
    <location>
        <begin position="7"/>
        <end position="62"/>
    </location>
</feature>
<keyword evidence="2" id="KW-0472">Membrane</keyword>
<reference evidence="6 8" key="1">
    <citation type="submission" date="2017-10" db="EMBL/GenBank/DDBJ databases">
        <title>FDA dAtabase for Regulatory Grade micrObial Sequences (FDA-ARGOS): Supporting development and validation of Infectious Disease Dx tests.</title>
        <authorList>
            <person name="Campos J."/>
            <person name="Goldberg B."/>
            <person name="Tallon L.J."/>
            <person name="Sadzewicz L."/>
            <person name="Sengamalay N."/>
            <person name="Ott S."/>
            <person name="Godinez A."/>
            <person name="Nagaraj S."/>
            <person name="Vyas G."/>
            <person name="Aluvathingal J."/>
            <person name="Nadendla S."/>
            <person name="Geyer C."/>
            <person name="Nandy P."/>
            <person name="Hobson J."/>
            <person name="Sichtig H."/>
        </authorList>
    </citation>
    <scope>NUCLEOTIDE SEQUENCE [LARGE SCALE GENOMIC DNA]</scope>
    <source>
        <strain evidence="6 8">FDAARGOS_185</strain>
    </source>
</reference>
<proteinExistence type="predicted"/>
<dbReference type="SMART" id="SM00530">
    <property type="entry name" value="HTH_XRE"/>
    <property type="match status" value="1"/>
</dbReference>
<dbReference type="Proteomes" id="UP000316316">
    <property type="component" value="Unassembled WGS sequence"/>
</dbReference>
<gene>
    <name evidence="6" type="ORF">AUF17_03030</name>
    <name evidence="5" type="ORF">EK398_15960</name>
    <name evidence="4" type="ORF">P7D79_22600</name>
</gene>
<dbReference type="PANTHER" id="PTHR46558:SF4">
    <property type="entry name" value="DNA-BIDING PHAGE PROTEIN"/>
    <property type="match status" value="1"/>
</dbReference>
<dbReference type="PROSITE" id="PS50943">
    <property type="entry name" value="HTH_CROC1"/>
    <property type="match status" value="1"/>
</dbReference>
<dbReference type="InterPro" id="IPR010982">
    <property type="entry name" value="Lambda_DNA-bd_dom_sf"/>
</dbReference>
<dbReference type="SUPFAM" id="SSF47413">
    <property type="entry name" value="lambda repressor-like DNA-binding domains"/>
    <property type="match status" value="1"/>
</dbReference>
<keyword evidence="2" id="KW-0812">Transmembrane</keyword>
<dbReference type="InterPro" id="IPR001387">
    <property type="entry name" value="Cro/C1-type_HTH"/>
</dbReference>
<evidence type="ECO:0000313" key="9">
    <source>
        <dbReference type="Proteomes" id="UP001264335"/>
    </source>
</evidence>
<dbReference type="CDD" id="cd00093">
    <property type="entry name" value="HTH_XRE"/>
    <property type="match status" value="1"/>
</dbReference>
<dbReference type="PANTHER" id="PTHR46558">
    <property type="entry name" value="TRACRIPTIONAL REGULATORY PROTEIN-RELATED-RELATED"/>
    <property type="match status" value="1"/>
</dbReference>
<sequence length="160" mass="19135">MEIGKIIRSKREELKMTQQQLADQLYVTRQTISKWELGKSEPDALSKKSLEKILAVQLVQESSSKENEEEHVMKKIQWFVGLFLFGIAFLPLRFLWVTIRRYWRQPWIRFAVMPVLLSFILWYLHSLKDNVFYLFLAMIVAAYLITSYYFFGDREGVRDN</sequence>
<evidence type="ECO:0000313" key="8">
    <source>
        <dbReference type="Proteomes" id="UP000316316"/>
    </source>
</evidence>
<dbReference type="GO" id="GO:0003677">
    <property type="term" value="F:DNA binding"/>
    <property type="evidence" value="ECO:0007669"/>
    <property type="project" value="UniProtKB-KW"/>
</dbReference>
<reference evidence="4 9" key="3">
    <citation type="submission" date="2023-03" db="EMBL/GenBank/DDBJ databases">
        <authorList>
            <person name="Shen W."/>
            <person name="Cai J."/>
        </authorList>
    </citation>
    <scope>NUCLEOTIDE SEQUENCE [LARGE SCALE GENOMIC DNA]</scope>
    <source>
        <strain evidence="4 9">Y2</strain>
    </source>
</reference>
<evidence type="ECO:0000313" key="5">
    <source>
        <dbReference type="EMBL" id="RVU96218.1"/>
    </source>
</evidence>
<reference evidence="5 7" key="2">
    <citation type="submission" date="2018-12" db="EMBL/GenBank/DDBJ databases">
        <title>A novel vanA-carrying plasmid in a clinical isolate of Enterococcus avium.</title>
        <authorList>
            <person name="Bernasconi O.J."/>
            <person name="Luzzaro F."/>
            <person name="Endimiani A."/>
        </authorList>
    </citation>
    <scope>NUCLEOTIDE SEQUENCE [LARGE SCALE GENOMIC DNA]</scope>
    <source>
        <strain evidence="5 7">LC0559/18</strain>
    </source>
</reference>
<feature type="transmembrane region" description="Helical" evidence="2">
    <location>
        <begin position="107"/>
        <end position="125"/>
    </location>
</feature>
<evidence type="ECO:0000313" key="6">
    <source>
        <dbReference type="EMBL" id="TRZ33104.1"/>
    </source>
</evidence>
<protein>
    <submittedName>
        <fullName evidence="4">Helix-turn-helix transcriptional regulator</fullName>
    </submittedName>
    <submittedName>
        <fullName evidence="5">XRE family transcriptional regulator</fullName>
    </submittedName>
</protein>
<dbReference type="AlphaFoldDB" id="A0A2N8PY33"/>
<dbReference type="GeneID" id="69568877"/>
<keyword evidence="1" id="KW-0238">DNA-binding</keyword>
<name>A0A2N8PY33_ENTAV</name>
<keyword evidence="2" id="KW-1133">Transmembrane helix</keyword>
<evidence type="ECO:0000313" key="7">
    <source>
        <dbReference type="Proteomes" id="UP000288388"/>
    </source>
</evidence>
<comment type="caution">
    <text evidence="5">The sequence shown here is derived from an EMBL/GenBank/DDBJ whole genome shotgun (WGS) entry which is preliminary data.</text>
</comment>
<dbReference type="RefSeq" id="WP_016181291.1">
    <property type="nucleotide sequence ID" value="NZ_CAAKNX010000094.1"/>
</dbReference>
<feature type="transmembrane region" description="Helical" evidence="2">
    <location>
        <begin position="131"/>
        <end position="151"/>
    </location>
</feature>
<evidence type="ECO:0000256" key="2">
    <source>
        <dbReference type="SAM" id="Phobius"/>
    </source>
</evidence>
<feature type="transmembrane region" description="Helical" evidence="2">
    <location>
        <begin position="76"/>
        <end position="95"/>
    </location>
</feature>
<dbReference type="Pfam" id="PF01381">
    <property type="entry name" value="HTH_3"/>
    <property type="match status" value="1"/>
</dbReference>
<evidence type="ECO:0000256" key="1">
    <source>
        <dbReference type="ARBA" id="ARBA00023125"/>
    </source>
</evidence>
<dbReference type="Proteomes" id="UP001264335">
    <property type="component" value="Unassembled WGS sequence"/>
</dbReference>
<accession>A0A2N8PY33</accession>
<dbReference type="EMBL" id="PDXQ01000001">
    <property type="protein sequence ID" value="TRZ33104.1"/>
    <property type="molecule type" value="Genomic_DNA"/>
</dbReference>
<organism evidence="5 7">
    <name type="scientific">Enterococcus avium</name>
    <name type="common">Streptococcus avium</name>
    <dbReference type="NCBI Taxonomy" id="33945"/>
    <lineage>
        <taxon>Bacteria</taxon>
        <taxon>Bacillati</taxon>
        <taxon>Bacillota</taxon>
        <taxon>Bacilli</taxon>
        <taxon>Lactobacillales</taxon>
        <taxon>Enterococcaceae</taxon>
        <taxon>Enterococcus</taxon>
    </lineage>
</organism>
<dbReference type="EMBL" id="JARPWY010000138">
    <property type="protein sequence ID" value="MDT2517017.1"/>
    <property type="molecule type" value="Genomic_DNA"/>
</dbReference>
<evidence type="ECO:0000313" key="4">
    <source>
        <dbReference type="EMBL" id="MDT2517017.1"/>
    </source>
</evidence>
<dbReference type="EMBL" id="RYZS01000001">
    <property type="protein sequence ID" value="RVU96218.1"/>
    <property type="molecule type" value="Genomic_DNA"/>
</dbReference>
<evidence type="ECO:0000259" key="3">
    <source>
        <dbReference type="PROSITE" id="PS50943"/>
    </source>
</evidence>
<dbReference type="Proteomes" id="UP000288388">
    <property type="component" value="Unassembled WGS sequence"/>
</dbReference>
<dbReference type="Gene3D" id="1.10.260.40">
    <property type="entry name" value="lambda repressor-like DNA-binding domains"/>
    <property type="match status" value="1"/>
</dbReference>